<reference evidence="2" key="1">
    <citation type="submission" date="2021-05" db="EMBL/GenBank/DDBJ databases">
        <authorList>
            <person name="Pietrasiak N."/>
            <person name="Ward R."/>
            <person name="Stajich J.E."/>
            <person name="Kurbessoian T."/>
        </authorList>
    </citation>
    <scope>NUCLEOTIDE SEQUENCE</scope>
    <source>
        <strain evidence="2">JT2-VF2</strain>
    </source>
</reference>
<name>A0A951Q4B4_9NOST</name>
<dbReference type="GO" id="GO:0006355">
    <property type="term" value="P:regulation of DNA-templated transcription"/>
    <property type="evidence" value="ECO:0007669"/>
    <property type="project" value="InterPro"/>
</dbReference>
<accession>A0A951Q4B4</accession>
<dbReference type="AlphaFoldDB" id="A0A951Q4B4"/>
<dbReference type="Pfam" id="PF01402">
    <property type="entry name" value="RHH_1"/>
    <property type="match status" value="1"/>
</dbReference>
<proteinExistence type="predicted"/>
<protein>
    <submittedName>
        <fullName evidence="2">Ribbon-helix-helix protein, CopG family</fullName>
    </submittedName>
</protein>
<organism evidence="2 3">
    <name type="scientific">Mojavia pulchra JT2-VF2</name>
    <dbReference type="NCBI Taxonomy" id="287848"/>
    <lineage>
        <taxon>Bacteria</taxon>
        <taxon>Bacillati</taxon>
        <taxon>Cyanobacteriota</taxon>
        <taxon>Cyanophyceae</taxon>
        <taxon>Nostocales</taxon>
        <taxon>Nostocaceae</taxon>
    </lineage>
</organism>
<evidence type="ECO:0000259" key="1">
    <source>
        <dbReference type="Pfam" id="PF01402"/>
    </source>
</evidence>
<dbReference type="Proteomes" id="UP000715781">
    <property type="component" value="Unassembled WGS sequence"/>
</dbReference>
<feature type="domain" description="Ribbon-helix-helix protein CopG" evidence="1">
    <location>
        <begin position="13"/>
        <end position="50"/>
    </location>
</feature>
<comment type="caution">
    <text evidence="2">The sequence shown here is derived from an EMBL/GenBank/DDBJ whole genome shotgun (WGS) entry which is preliminary data.</text>
</comment>
<dbReference type="SUPFAM" id="SSF47598">
    <property type="entry name" value="Ribbon-helix-helix"/>
    <property type="match status" value="1"/>
</dbReference>
<evidence type="ECO:0000313" key="2">
    <source>
        <dbReference type="EMBL" id="MBW4565559.1"/>
    </source>
</evidence>
<reference evidence="2" key="2">
    <citation type="journal article" date="2022" name="Microbiol. Resour. Announc.">
        <title>Metagenome Sequencing to Explore Phylogenomics of Terrestrial Cyanobacteria.</title>
        <authorList>
            <person name="Ward R.D."/>
            <person name="Stajich J.E."/>
            <person name="Johansen J.R."/>
            <person name="Huntemann M."/>
            <person name="Clum A."/>
            <person name="Foster B."/>
            <person name="Foster B."/>
            <person name="Roux S."/>
            <person name="Palaniappan K."/>
            <person name="Varghese N."/>
            <person name="Mukherjee S."/>
            <person name="Reddy T.B.K."/>
            <person name="Daum C."/>
            <person name="Copeland A."/>
            <person name="Chen I.A."/>
            <person name="Ivanova N.N."/>
            <person name="Kyrpides N.C."/>
            <person name="Shapiro N."/>
            <person name="Eloe-Fadrosh E.A."/>
            <person name="Pietrasiak N."/>
        </authorList>
    </citation>
    <scope>NUCLEOTIDE SEQUENCE</scope>
    <source>
        <strain evidence="2">JT2-VF2</strain>
    </source>
</reference>
<gene>
    <name evidence="2" type="ORF">KME32_31655</name>
</gene>
<dbReference type="InterPro" id="IPR010985">
    <property type="entry name" value="Ribbon_hlx_hlx"/>
</dbReference>
<dbReference type="EMBL" id="JAHHHN010000041">
    <property type="protein sequence ID" value="MBW4565559.1"/>
    <property type="molecule type" value="Genomic_DNA"/>
</dbReference>
<dbReference type="InterPro" id="IPR002145">
    <property type="entry name" value="CopG"/>
</dbReference>
<evidence type="ECO:0000313" key="3">
    <source>
        <dbReference type="Proteomes" id="UP000715781"/>
    </source>
</evidence>
<sequence length="55" mass="6235">MNTTTKIPATTTTSVRLPEKELEKWTRAANALNMSRNRLILDAVSAYLEQTYHAL</sequence>